<keyword evidence="1" id="KW-0732">Signal</keyword>
<dbReference type="Pfam" id="PF14273">
    <property type="entry name" value="DUF4360"/>
    <property type="match status" value="2"/>
</dbReference>
<evidence type="ECO:0000313" key="2">
    <source>
        <dbReference type="EMBL" id="KAJ3515424.1"/>
    </source>
</evidence>
<feature type="signal peptide" evidence="1">
    <location>
        <begin position="1"/>
        <end position="20"/>
    </location>
</feature>
<evidence type="ECO:0000313" key="3">
    <source>
        <dbReference type="Proteomes" id="UP001148786"/>
    </source>
</evidence>
<dbReference type="OrthoDB" id="152248at2759"/>
<protein>
    <recommendedName>
        <fullName evidence="4">Secreted protein</fullName>
    </recommendedName>
</protein>
<dbReference type="InterPro" id="IPR025649">
    <property type="entry name" value="DUF4360"/>
</dbReference>
<dbReference type="EMBL" id="JANKHO010000097">
    <property type="protein sequence ID" value="KAJ3515424.1"/>
    <property type="molecule type" value="Genomic_DNA"/>
</dbReference>
<organism evidence="2 3">
    <name type="scientific">Agrocybe chaxingu</name>
    <dbReference type="NCBI Taxonomy" id="84603"/>
    <lineage>
        <taxon>Eukaryota</taxon>
        <taxon>Fungi</taxon>
        <taxon>Dikarya</taxon>
        <taxon>Basidiomycota</taxon>
        <taxon>Agaricomycotina</taxon>
        <taxon>Agaricomycetes</taxon>
        <taxon>Agaricomycetidae</taxon>
        <taxon>Agaricales</taxon>
        <taxon>Agaricineae</taxon>
        <taxon>Strophariaceae</taxon>
        <taxon>Agrocybe</taxon>
    </lineage>
</organism>
<dbReference type="PANTHER" id="PTHR38847">
    <property type="match status" value="1"/>
</dbReference>
<comment type="caution">
    <text evidence="2">The sequence shown here is derived from an EMBL/GenBank/DDBJ whole genome shotgun (WGS) entry which is preliminary data.</text>
</comment>
<reference evidence="2" key="1">
    <citation type="submission" date="2022-07" db="EMBL/GenBank/DDBJ databases">
        <title>Genome Sequence of Agrocybe chaxingu.</title>
        <authorList>
            <person name="Buettner E."/>
        </authorList>
    </citation>
    <scope>NUCLEOTIDE SEQUENCE</scope>
    <source>
        <strain evidence="2">MP-N11</strain>
    </source>
</reference>
<name>A0A9W8MZF1_9AGAR</name>
<dbReference type="Proteomes" id="UP001148786">
    <property type="component" value="Unassembled WGS sequence"/>
</dbReference>
<accession>A0A9W8MZF1</accession>
<sequence>MYKLITSTVTFLACALAVAAAPQRNNLPDLPVITDPPPGFNITSLGVNGSGCPPGSTYYVLSVDKSSVTVTFSQYYAEVGPGIPISANRKNCQLTFGVQVPGGFSFGVATVDYRGYYQLDDKVTAAQQSIYYFQGQIQQATARSDLAGPVDGADYTYRDSFDLVATVQSPCGAATVLNIQSDLRANNARNTRGSGYIATDSIDTALKQVMVLRPHQMTSIKLLFHNRPSDSSGRSAKRAILRAARDTPKKLCSLMTQRLERLAIVHDFCLGDAYILAFAVPRSPRLTVMFKLVASAFVSLLLAASAYSAPQVGLPEITDPPAGFNVTSFGLNGSGCPPGSAYYLLNDKKSAVTVTFSQYYAEVGPGIPISHNRKNCQLTFGLSIPPGFTFGVAYSDVRGYYQLDNKVSATQRNYYYFQGQLDQSTATETHVGPVNGAYYTYRAPFDLVFTNTAPCNSQGTVLNIATSIQASNVDNKGGSGYIATDSVDSSLIHTFHFQWQTCR</sequence>
<dbReference type="PANTHER" id="PTHR38847:SF1">
    <property type="entry name" value="PSEUDOURIDINE SYNTHASE RSUA_RLUA-LIKE DOMAIN-CONTAINING PROTEIN"/>
    <property type="match status" value="1"/>
</dbReference>
<feature type="chain" id="PRO_5040951273" description="Secreted protein" evidence="1">
    <location>
        <begin position="21"/>
        <end position="503"/>
    </location>
</feature>
<evidence type="ECO:0008006" key="4">
    <source>
        <dbReference type="Google" id="ProtNLM"/>
    </source>
</evidence>
<evidence type="ECO:0000256" key="1">
    <source>
        <dbReference type="SAM" id="SignalP"/>
    </source>
</evidence>
<keyword evidence="3" id="KW-1185">Reference proteome</keyword>
<gene>
    <name evidence="2" type="ORF">NLJ89_g1763</name>
</gene>
<proteinExistence type="predicted"/>
<dbReference type="AlphaFoldDB" id="A0A9W8MZF1"/>